<keyword evidence="3" id="KW-1185">Reference proteome</keyword>
<feature type="region of interest" description="Disordered" evidence="1">
    <location>
        <begin position="50"/>
        <end position="93"/>
    </location>
</feature>
<proteinExistence type="predicted"/>
<gene>
    <name evidence="2" type="ORF">POM88_015003</name>
</gene>
<feature type="compositionally biased region" description="Acidic residues" evidence="1">
    <location>
        <begin position="63"/>
        <end position="80"/>
    </location>
</feature>
<organism evidence="2 3">
    <name type="scientific">Heracleum sosnowskyi</name>
    <dbReference type="NCBI Taxonomy" id="360622"/>
    <lineage>
        <taxon>Eukaryota</taxon>
        <taxon>Viridiplantae</taxon>
        <taxon>Streptophyta</taxon>
        <taxon>Embryophyta</taxon>
        <taxon>Tracheophyta</taxon>
        <taxon>Spermatophyta</taxon>
        <taxon>Magnoliopsida</taxon>
        <taxon>eudicotyledons</taxon>
        <taxon>Gunneridae</taxon>
        <taxon>Pentapetalae</taxon>
        <taxon>asterids</taxon>
        <taxon>campanulids</taxon>
        <taxon>Apiales</taxon>
        <taxon>Apiaceae</taxon>
        <taxon>Apioideae</taxon>
        <taxon>apioid superclade</taxon>
        <taxon>Tordylieae</taxon>
        <taxon>Tordyliinae</taxon>
        <taxon>Heracleum</taxon>
    </lineage>
</organism>
<dbReference type="PANTHER" id="PTHR31973:SF189">
    <property type="entry name" value="TRANSPOSASE, MUDR, PLANT, MULE TRANSPOSASE DOMAIN PROTEIN-RELATED"/>
    <property type="match status" value="1"/>
</dbReference>
<reference evidence="2" key="1">
    <citation type="submission" date="2023-02" db="EMBL/GenBank/DDBJ databases">
        <title>Genome of toxic invasive species Heracleum sosnowskyi carries increased number of genes despite the absence of recent whole-genome duplications.</title>
        <authorList>
            <person name="Schelkunov M."/>
            <person name="Shtratnikova V."/>
            <person name="Makarenko M."/>
            <person name="Klepikova A."/>
            <person name="Omelchenko D."/>
            <person name="Novikova G."/>
            <person name="Obukhova E."/>
            <person name="Bogdanov V."/>
            <person name="Penin A."/>
            <person name="Logacheva M."/>
        </authorList>
    </citation>
    <scope>NUCLEOTIDE SEQUENCE</scope>
    <source>
        <strain evidence="2">Hsosn_3</strain>
        <tissue evidence="2">Leaf</tissue>
    </source>
</reference>
<evidence type="ECO:0000256" key="1">
    <source>
        <dbReference type="SAM" id="MobiDB-lite"/>
    </source>
</evidence>
<evidence type="ECO:0000313" key="2">
    <source>
        <dbReference type="EMBL" id="KAK1386825.1"/>
    </source>
</evidence>
<accession>A0AAD8IJD9</accession>
<sequence>MFKKVLTDDDNGENAHKSGDNMDAEGTEKGNAVMRSKKYTVRKRVINVKGTNKGKKKINVDNGTDDSGNESWYDSEDDSANESSDVGGLNDNYSDEEFADMRTIREEIKKEHDQLFNEQSQFIKYSFVGYKNTYERMFNDNNSTDNGNIYGMGSQEKSDVDENYAYVGPSTIGKNKRVNEPFNPCTSGKDIKWRCGLIFGSKQELKTVVMVFSIAIGRPLRYRVDGQHMIHVVCAEGCPFRMWVSYMEKFEGWQIKTLFDDYNCIYHFSNKLVTVKYLADLYGDRIGRNHNWKLSEMKEEFMRVLKVEVCDAKCCRVRKRALSGVEEEMKKHYSGLRRFGGEILRSNKENTVKICTTRVNE</sequence>
<dbReference type="PANTHER" id="PTHR31973">
    <property type="entry name" value="POLYPROTEIN, PUTATIVE-RELATED"/>
    <property type="match status" value="1"/>
</dbReference>
<protein>
    <recommendedName>
        <fullName evidence="4">Transposase</fullName>
    </recommendedName>
</protein>
<evidence type="ECO:0008006" key="4">
    <source>
        <dbReference type="Google" id="ProtNLM"/>
    </source>
</evidence>
<dbReference type="Proteomes" id="UP001237642">
    <property type="component" value="Unassembled WGS sequence"/>
</dbReference>
<reference evidence="2" key="2">
    <citation type="submission" date="2023-05" db="EMBL/GenBank/DDBJ databases">
        <authorList>
            <person name="Schelkunov M.I."/>
        </authorList>
    </citation>
    <scope>NUCLEOTIDE SEQUENCE</scope>
    <source>
        <strain evidence="2">Hsosn_3</strain>
        <tissue evidence="2">Leaf</tissue>
    </source>
</reference>
<feature type="region of interest" description="Disordered" evidence="1">
    <location>
        <begin position="1"/>
        <end position="37"/>
    </location>
</feature>
<evidence type="ECO:0000313" key="3">
    <source>
        <dbReference type="Proteomes" id="UP001237642"/>
    </source>
</evidence>
<comment type="caution">
    <text evidence="2">The sequence shown here is derived from an EMBL/GenBank/DDBJ whole genome shotgun (WGS) entry which is preliminary data.</text>
</comment>
<name>A0AAD8IJD9_9APIA</name>
<dbReference type="AlphaFoldDB" id="A0AAD8IJD9"/>
<dbReference type="EMBL" id="JAUIZM010000004">
    <property type="protein sequence ID" value="KAK1386825.1"/>
    <property type="molecule type" value="Genomic_DNA"/>
</dbReference>